<sequence length="51" mass="5723">MAEIDWSKHPSECTEAERWNRFYSVLAMGLVEAWREGRLVDGQAADTPAAA</sequence>
<gene>
    <name evidence="1" type="ORF">GCM10017600_69090</name>
</gene>
<keyword evidence="2" id="KW-1185">Reference proteome</keyword>
<accession>A0A9W6MH08</accession>
<name>A0A9W6MH08_9ACTN</name>
<dbReference type="AlphaFoldDB" id="A0A9W6MH08"/>
<protein>
    <submittedName>
        <fullName evidence="1">Uncharacterized protein</fullName>
    </submittedName>
</protein>
<dbReference type="RefSeq" id="WP_271221779.1">
    <property type="nucleotide sequence ID" value="NZ_BAAAVD010000011.1"/>
</dbReference>
<reference evidence="1" key="2">
    <citation type="submission" date="2023-01" db="EMBL/GenBank/DDBJ databases">
        <authorList>
            <person name="Sun Q."/>
            <person name="Evtushenko L."/>
        </authorList>
    </citation>
    <scope>NUCLEOTIDE SEQUENCE</scope>
    <source>
        <strain evidence="1">VKM Ac-2007</strain>
    </source>
</reference>
<comment type="caution">
    <text evidence="1">The sequence shown here is derived from an EMBL/GenBank/DDBJ whole genome shotgun (WGS) entry which is preliminary data.</text>
</comment>
<proteinExistence type="predicted"/>
<evidence type="ECO:0000313" key="2">
    <source>
        <dbReference type="Proteomes" id="UP001143474"/>
    </source>
</evidence>
<reference evidence="1" key="1">
    <citation type="journal article" date="2014" name="Int. J. Syst. Evol. Microbiol.">
        <title>Complete genome sequence of Corynebacterium casei LMG S-19264T (=DSM 44701T), isolated from a smear-ripened cheese.</title>
        <authorList>
            <consortium name="US DOE Joint Genome Institute (JGI-PGF)"/>
            <person name="Walter F."/>
            <person name="Albersmeier A."/>
            <person name="Kalinowski J."/>
            <person name="Ruckert C."/>
        </authorList>
    </citation>
    <scope>NUCLEOTIDE SEQUENCE</scope>
    <source>
        <strain evidence="1">VKM Ac-2007</strain>
    </source>
</reference>
<dbReference type="EMBL" id="BSEV01000023">
    <property type="protein sequence ID" value="GLK13498.1"/>
    <property type="molecule type" value="Genomic_DNA"/>
</dbReference>
<organism evidence="1 2">
    <name type="scientific">Streptosporangium carneum</name>
    <dbReference type="NCBI Taxonomy" id="47481"/>
    <lineage>
        <taxon>Bacteria</taxon>
        <taxon>Bacillati</taxon>
        <taxon>Actinomycetota</taxon>
        <taxon>Actinomycetes</taxon>
        <taxon>Streptosporangiales</taxon>
        <taxon>Streptosporangiaceae</taxon>
        <taxon>Streptosporangium</taxon>
    </lineage>
</organism>
<dbReference type="Proteomes" id="UP001143474">
    <property type="component" value="Unassembled WGS sequence"/>
</dbReference>
<evidence type="ECO:0000313" key="1">
    <source>
        <dbReference type="EMBL" id="GLK13498.1"/>
    </source>
</evidence>